<reference evidence="1 2" key="1">
    <citation type="journal article" date="2019" name="G3 (Bethesda)">
        <title>Sequencing of a Wild Apple (Malus baccata) Genome Unravels the Differences Between Cultivated and Wild Apple Species Regarding Disease Resistance and Cold Tolerance.</title>
        <authorList>
            <person name="Chen X."/>
        </authorList>
    </citation>
    <scope>NUCLEOTIDE SEQUENCE [LARGE SCALE GENOMIC DNA]</scope>
    <source>
        <strain evidence="2">cv. Shandingzi</strain>
        <tissue evidence="1">Leaves</tissue>
    </source>
</reference>
<keyword evidence="2" id="KW-1185">Reference proteome</keyword>
<comment type="caution">
    <text evidence="1">The sequence shown here is derived from an EMBL/GenBank/DDBJ whole genome shotgun (WGS) entry which is preliminary data.</text>
</comment>
<name>A0A540MJG0_MALBA</name>
<dbReference type="EMBL" id="VIEB01000246">
    <property type="protein sequence ID" value="TQD98927.1"/>
    <property type="molecule type" value="Genomic_DNA"/>
</dbReference>
<protein>
    <submittedName>
        <fullName evidence="1">Uncharacterized protein</fullName>
    </submittedName>
</protein>
<evidence type="ECO:0000313" key="2">
    <source>
        <dbReference type="Proteomes" id="UP000315295"/>
    </source>
</evidence>
<accession>A0A540MJG0</accession>
<proteinExistence type="predicted"/>
<sequence length="65" mass="7178">MCFVWLGKEVGLVLGWTAHTHTGYPHVVLSLSSFSVILSLSKLYGPTQKPLKLHGSKWRLAPLCS</sequence>
<dbReference type="Proteomes" id="UP000315295">
    <property type="component" value="Unassembled WGS sequence"/>
</dbReference>
<organism evidence="1 2">
    <name type="scientific">Malus baccata</name>
    <name type="common">Siberian crab apple</name>
    <name type="synonym">Pyrus baccata</name>
    <dbReference type="NCBI Taxonomy" id="106549"/>
    <lineage>
        <taxon>Eukaryota</taxon>
        <taxon>Viridiplantae</taxon>
        <taxon>Streptophyta</taxon>
        <taxon>Embryophyta</taxon>
        <taxon>Tracheophyta</taxon>
        <taxon>Spermatophyta</taxon>
        <taxon>Magnoliopsida</taxon>
        <taxon>eudicotyledons</taxon>
        <taxon>Gunneridae</taxon>
        <taxon>Pentapetalae</taxon>
        <taxon>rosids</taxon>
        <taxon>fabids</taxon>
        <taxon>Rosales</taxon>
        <taxon>Rosaceae</taxon>
        <taxon>Amygdaloideae</taxon>
        <taxon>Maleae</taxon>
        <taxon>Malus</taxon>
    </lineage>
</organism>
<evidence type="ECO:0000313" key="1">
    <source>
        <dbReference type="EMBL" id="TQD98927.1"/>
    </source>
</evidence>
<gene>
    <name evidence="1" type="ORF">C1H46_015570</name>
</gene>
<dbReference type="AlphaFoldDB" id="A0A540MJG0"/>